<name>A0A2C5XE59_9HYPO</name>
<dbReference type="GO" id="GO:0005657">
    <property type="term" value="C:replication fork"/>
    <property type="evidence" value="ECO:0007669"/>
    <property type="project" value="TreeGrafter"/>
</dbReference>
<dbReference type="Pfam" id="PF08423">
    <property type="entry name" value="Rad51"/>
    <property type="match status" value="1"/>
</dbReference>
<evidence type="ECO:0000259" key="9">
    <source>
        <dbReference type="PROSITE" id="PS50162"/>
    </source>
</evidence>
<evidence type="ECO:0000256" key="7">
    <source>
        <dbReference type="ARBA" id="ARBA00040674"/>
    </source>
</evidence>
<comment type="subcellular location">
    <subcellularLocation>
        <location evidence="1">Nucleus</location>
    </subcellularLocation>
</comment>
<dbReference type="GO" id="GO:0000400">
    <property type="term" value="F:four-way junction DNA binding"/>
    <property type="evidence" value="ECO:0007669"/>
    <property type="project" value="TreeGrafter"/>
</dbReference>
<keyword evidence="3" id="KW-0227">DNA damage</keyword>
<evidence type="ECO:0000256" key="3">
    <source>
        <dbReference type="ARBA" id="ARBA00022763"/>
    </source>
</evidence>
<dbReference type="GO" id="GO:0008821">
    <property type="term" value="F:crossover junction DNA endonuclease activity"/>
    <property type="evidence" value="ECO:0007669"/>
    <property type="project" value="TreeGrafter"/>
</dbReference>
<accession>A0A2C5XE59</accession>
<feature type="region of interest" description="Disordered" evidence="8">
    <location>
        <begin position="310"/>
        <end position="415"/>
    </location>
</feature>
<evidence type="ECO:0000256" key="6">
    <source>
        <dbReference type="ARBA" id="ARBA00023242"/>
    </source>
</evidence>
<dbReference type="InterPro" id="IPR027417">
    <property type="entry name" value="P-loop_NTPase"/>
</dbReference>
<dbReference type="GO" id="GO:0005524">
    <property type="term" value="F:ATP binding"/>
    <property type="evidence" value="ECO:0007669"/>
    <property type="project" value="UniProtKB-KW"/>
</dbReference>
<keyword evidence="5" id="KW-0234">DNA repair</keyword>
<evidence type="ECO:0000256" key="5">
    <source>
        <dbReference type="ARBA" id="ARBA00023204"/>
    </source>
</evidence>
<dbReference type="GO" id="GO:0033063">
    <property type="term" value="C:Rad51B-Rad51C-Rad51D-XRCC2 complex"/>
    <property type="evidence" value="ECO:0007669"/>
    <property type="project" value="TreeGrafter"/>
</dbReference>
<dbReference type="GO" id="GO:0033065">
    <property type="term" value="C:Rad51C-XRCC3 complex"/>
    <property type="evidence" value="ECO:0007669"/>
    <property type="project" value="TreeGrafter"/>
</dbReference>
<evidence type="ECO:0000256" key="2">
    <source>
        <dbReference type="ARBA" id="ARBA00022741"/>
    </source>
</evidence>
<organism evidence="10 11">
    <name type="scientific">Ophiocordyceps australis</name>
    <dbReference type="NCBI Taxonomy" id="1399860"/>
    <lineage>
        <taxon>Eukaryota</taxon>
        <taxon>Fungi</taxon>
        <taxon>Dikarya</taxon>
        <taxon>Ascomycota</taxon>
        <taxon>Pezizomycotina</taxon>
        <taxon>Sordariomycetes</taxon>
        <taxon>Hypocreomycetidae</taxon>
        <taxon>Hypocreales</taxon>
        <taxon>Ophiocordycipitaceae</taxon>
        <taxon>Ophiocordyceps</taxon>
    </lineage>
</organism>
<evidence type="ECO:0000256" key="1">
    <source>
        <dbReference type="ARBA" id="ARBA00004123"/>
    </source>
</evidence>
<sequence length="415" mass="43928">MDRYHSVHGHDRASFDAPHTHRLPTVAASQALDELHDDSALPISTGLQSLDRLLFSPVPDQSTISRRHGGMKRGQVAEIWGPPGTGKTALAIQMAAHAMCNNGQVVWIDCFNTVNKQRIMRVVDAVKTSKRLAVKLDNFIHYSCLTLPHLMALMSRPPTMSICAGASLVVISGLSALVNSTLPKPQGGQGASKPGPGLHGSSKRLQGLQFLMNALQKVAATTNSAVVVLSQCATRMQSDQGATLAAAVNATVWEQAVSTRLVVFRDWAWRGKGVFVAAVQKLDGKANATNQAVCTFGVQPSGTINIECDATTAHPTGPANLVRPKKRKLGQTELEVPDSDDEDYGWADEDEEALPPPPPQWQGSEDILLGHGSDASDGGDGDSADSPASGNAVKAYDQDMSRDGSAASSEAGDTD</sequence>
<dbReference type="AlphaFoldDB" id="A0A2C5XE59"/>
<dbReference type="InterPro" id="IPR013632">
    <property type="entry name" value="Rad51_C"/>
</dbReference>
<gene>
    <name evidence="10" type="ORF">CDD82_7950</name>
</gene>
<dbReference type="SUPFAM" id="SSF52540">
    <property type="entry name" value="P-loop containing nucleoside triphosphate hydrolases"/>
    <property type="match status" value="1"/>
</dbReference>
<reference evidence="10 11" key="1">
    <citation type="submission" date="2017-06" db="EMBL/GenBank/DDBJ databases">
        <title>Ant-infecting Ophiocordyceps genomes reveal a high diversity of potential behavioral manipulation genes and a possible major role for enterotoxins.</title>
        <authorList>
            <person name="De Bekker C."/>
            <person name="Evans H.C."/>
            <person name="Brachmann A."/>
            <person name="Hughes D.P."/>
        </authorList>
    </citation>
    <scope>NUCLEOTIDE SEQUENCE [LARGE SCALE GENOMIC DNA]</scope>
    <source>
        <strain evidence="10 11">1348a</strain>
    </source>
</reference>
<dbReference type="CDD" id="cd01393">
    <property type="entry name" value="RecA-like"/>
    <property type="match status" value="1"/>
</dbReference>
<keyword evidence="2" id="KW-0547">Nucleotide-binding</keyword>
<dbReference type="OrthoDB" id="5957327at2759"/>
<dbReference type="EMBL" id="NJEU01000986">
    <property type="protein sequence ID" value="PHH69169.1"/>
    <property type="molecule type" value="Genomic_DNA"/>
</dbReference>
<comment type="caution">
    <text evidence="10">The sequence shown here is derived from an EMBL/GenBank/DDBJ whole genome shotgun (WGS) entry which is preliminary data.</text>
</comment>
<protein>
    <recommendedName>
        <fullName evidence="7">DNA repair protein RAD51 homolog 3</fullName>
    </recommendedName>
</protein>
<dbReference type="InterPro" id="IPR020588">
    <property type="entry name" value="RecA_ATP-bd"/>
</dbReference>
<keyword evidence="6" id="KW-0539">Nucleus</keyword>
<dbReference type="GO" id="GO:0007131">
    <property type="term" value="P:reciprocal meiotic recombination"/>
    <property type="evidence" value="ECO:0007669"/>
    <property type="project" value="TreeGrafter"/>
</dbReference>
<proteinExistence type="predicted"/>
<dbReference type="GO" id="GO:0140664">
    <property type="term" value="F:ATP-dependent DNA damage sensor activity"/>
    <property type="evidence" value="ECO:0007669"/>
    <property type="project" value="InterPro"/>
</dbReference>
<keyword evidence="4" id="KW-0067">ATP-binding</keyword>
<dbReference type="Proteomes" id="UP000224854">
    <property type="component" value="Unassembled WGS sequence"/>
</dbReference>
<evidence type="ECO:0000256" key="8">
    <source>
        <dbReference type="SAM" id="MobiDB-lite"/>
    </source>
</evidence>
<dbReference type="PANTHER" id="PTHR46239:SF1">
    <property type="entry name" value="DNA REPAIR PROTEIN RAD51 HOMOLOG 3"/>
    <property type="match status" value="1"/>
</dbReference>
<dbReference type="GO" id="GO:0000707">
    <property type="term" value="P:meiotic DNA recombinase assembly"/>
    <property type="evidence" value="ECO:0007669"/>
    <property type="project" value="TreeGrafter"/>
</dbReference>
<keyword evidence="11" id="KW-1185">Reference proteome</keyword>
<evidence type="ECO:0000256" key="4">
    <source>
        <dbReference type="ARBA" id="ARBA00022840"/>
    </source>
</evidence>
<dbReference type="PANTHER" id="PTHR46239">
    <property type="entry name" value="DNA REPAIR PROTEIN RAD51 HOMOLOG 3 RAD51C"/>
    <property type="match status" value="1"/>
</dbReference>
<feature type="compositionally biased region" description="Acidic residues" evidence="8">
    <location>
        <begin position="335"/>
        <end position="353"/>
    </location>
</feature>
<dbReference type="Gene3D" id="3.40.50.300">
    <property type="entry name" value="P-loop containing nucleotide triphosphate hydrolases"/>
    <property type="match status" value="1"/>
</dbReference>
<evidence type="ECO:0000313" key="11">
    <source>
        <dbReference type="Proteomes" id="UP000224854"/>
    </source>
</evidence>
<feature type="domain" description="RecA family profile 1" evidence="9">
    <location>
        <begin position="39"/>
        <end position="232"/>
    </location>
</feature>
<dbReference type="InterPro" id="IPR052093">
    <property type="entry name" value="HR_Repair_Mediator"/>
</dbReference>
<dbReference type="PROSITE" id="PS50162">
    <property type="entry name" value="RECA_2"/>
    <property type="match status" value="1"/>
</dbReference>
<evidence type="ECO:0000313" key="10">
    <source>
        <dbReference type="EMBL" id="PHH69169.1"/>
    </source>
</evidence>